<comment type="caution">
    <text evidence="10">The sequence shown here is derived from an EMBL/GenBank/DDBJ whole genome shotgun (WGS) entry which is preliminary data.</text>
</comment>
<evidence type="ECO:0000313" key="11">
    <source>
        <dbReference type="Proteomes" id="UP001177023"/>
    </source>
</evidence>
<dbReference type="GO" id="GO:0006979">
    <property type="term" value="P:response to oxidative stress"/>
    <property type="evidence" value="ECO:0007669"/>
    <property type="project" value="TreeGrafter"/>
</dbReference>
<dbReference type="AlphaFoldDB" id="A0AA36FZP9"/>
<keyword evidence="7" id="KW-0496">Mitochondrion</keyword>
<protein>
    <recommendedName>
        <fullName evidence="12">NADH dehydrogenase [ubiquinone] 1 alpha subcomplex subunit 6</fullName>
    </recommendedName>
</protein>
<dbReference type="Proteomes" id="UP001177023">
    <property type="component" value="Unassembled WGS sequence"/>
</dbReference>
<evidence type="ECO:0000256" key="7">
    <source>
        <dbReference type="ARBA" id="ARBA00023128"/>
    </source>
</evidence>
<evidence type="ECO:0000256" key="3">
    <source>
        <dbReference type="ARBA" id="ARBA00022448"/>
    </source>
</evidence>
<evidence type="ECO:0000256" key="1">
    <source>
        <dbReference type="ARBA" id="ARBA00004443"/>
    </source>
</evidence>
<accession>A0AA36FZP9</accession>
<dbReference type="PANTHER" id="PTHR12964">
    <property type="entry name" value="NADH-UBIQUINONE OXIDOREDUCTASE B14 SUBUNIT"/>
    <property type="match status" value="1"/>
</dbReference>
<dbReference type="GO" id="GO:0005743">
    <property type="term" value="C:mitochondrial inner membrane"/>
    <property type="evidence" value="ECO:0007669"/>
    <property type="project" value="UniProtKB-SubCell"/>
</dbReference>
<organism evidence="10 11">
    <name type="scientific">Mesorhabditis spiculigera</name>
    <dbReference type="NCBI Taxonomy" id="96644"/>
    <lineage>
        <taxon>Eukaryota</taxon>
        <taxon>Metazoa</taxon>
        <taxon>Ecdysozoa</taxon>
        <taxon>Nematoda</taxon>
        <taxon>Chromadorea</taxon>
        <taxon>Rhabditida</taxon>
        <taxon>Rhabditina</taxon>
        <taxon>Rhabditomorpha</taxon>
        <taxon>Rhabditoidea</taxon>
        <taxon>Rhabditidae</taxon>
        <taxon>Mesorhabditinae</taxon>
        <taxon>Mesorhabditis</taxon>
    </lineage>
</organism>
<reference evidence="10" key="1">
    <citation type="submission" date="2023-06" db="EMBL/GenBank/DDBJ databases">
        <authorList>
            <person name="Delattre M."/>
        </authorList>
    </citation>
    <scope>NUCLEOTIDE SEQUENCE</scope>
    <source>
        <strain evidence="10">AF72</strain>
    </source>
</reference>
<dbReference type="PANTHER" id="PTHR12964:SF0">
    <property type="entry name" value="NADH DEHYDROGENASE [UBIQUINONE] 1 ALPHA SUBCOMPLEX SUBUNIT 6"/>
    <property type="match status" value="1"/>
</dbReference>
<proteinExistence type="inferred from homology"/>
<evidence type="ECO:0000313" key="10">
    <source>
        <dbReference type="EMBL" id="CAJ0574231.1"/>
    </source>
</evidence>
<evidence type="ECO:0000313" key="9">
    <source>
        <dbReference type="EMBL" id="CAJ0563866.1"/>
    </source>
</evidence>
<keyword evidence="8" id="KW-0472">Membrane</keyword>
<comment type="similarity">
    <text evidence="2">Belongs to the complex I LYR family.</text>
</comment>
<name>A0AA36FZP9_9BILA</name>
<keyword evidence="11" id="KW-1185">Reference proteome</keyword>
<evidence type="ECO:0000256" key="5">
    <source>
        <dbReference type="ARBA" id="ARBA00022792"/>
    </source>
</evidence>
<keyword evidence="6" id="KW-0249">Electron transport</keyword>
<dbReference type="EMBL" id="CATQJA010000751">
    <property type="protein sequence ID" value="CAJ0563866.1"/>
    <property type="molecule type" value="Genomic_DNA"/>
</dbReference>
<feature type="non-terminal residue" evidence="10">
    <location>
        <position position="131"/>
    </location>
</feature>
<gene>
    <name evidence="10" type="ORF">MSPICULIGERA_LOCUS12571</name>
    <name evidence="9" type="ORF">MSPICULIGERA_LOCUS2583</name>
</gene>
<keyword evidence="5" id="KW-0999">Mitochondrion inner membrane</keyword>
<keyword evidence="4" id="KW-0679">Respiratory chain</keyword>
<evidence type="ECO:0008006" key="12">
    <source>
        <dbReference type="Google" id="ProtNLM"/>
    </source>
</evidence>
<dbReference type="InterPro" id="IPR016488">
    <property type="entry name" value="NADH_Ub_cplx-1_asu_su-6"/>
</dbReference>
<keyword evidence="3" id="KW-0813">Transport</keyword>
<evidence type="ECO:0000256" key="6">
    <source>
        <dbReference type="ARBA" id="ARBA00022982"/>
    </source>
</evidence>
<evidence type="ECO:0000256" key="2">
    <source>
        <dbReference type="ARBA" id="ARBA00009508"/>
    </source>
</evidence>
<evidence type="ECO:0000256" key="8">
    <source>
        <dbReference type="ARBA" id="ARBA00023136"/>
    </source>
</evidence>
<sequence length="131" mass="15429">MSRLGKLVKTGAELVPRQMTAVKSANKEQARLSVLQVYKELQRLTPSFWWDFEMTDMPLPVFRAALKQQFMKNADIQDVRIVDRLVGEAHQHIYSIRYAFYNPDHVRNFLFRENVEPKPKDFLSKFLIGKD</sequence>
<dbReference type="EMBL" id="CATQJA010002628">
    <property type="protein sequence ID" value="CAJ0574231.1"/>
    <property type="molecule type" value="Genomic_DNA"/>
</dbReference>
<comment type="subcellular location">
    <subcellularLocation>
        <location evidence="1">Mitochondrion inner membrane</location>
        <topology evidence="1">Peripheral membrane protein</topology>
        <orientation evidence="1">Matrix side</orientation>
    </subcellularLocation>
</comment>
<evidence type="ECO:0000256" key="4">
    <source>
        <dbReference type="ARBA" id="ARBA00022660"/>
    </source>
</evidence>